<keyword evidence="3" id="KW-1185">Reference proteome</keyword>
<reference evidence="2 3" key="1">
    <citation type="journal article" name="Front. Microbiol.">
        <title>Sugar Metabolism of the First Thermophilic Planctomycete Thermogutta terrifontis: Comparative Genomic and Transcriptomic Approaches.</title>
        <authorList>
            <person name="Elcheninov A.G."/>
            <person name="Menzel P."/>
            <person name="Gudbergsdottir S.R."/>
            <person name="Slesarev A.I."/>
            <person name="Kadnikov V.V."/>
            <person name="Krogh A."/>
            <person name="Bonch-Osmolovskaya E.A."/>
            <person name="Peng X."/>
            <person name="Kublanov I.V."/>
        </authorList>
    </citation>
    <scope>NUCLEOTIDE SEQUENCE [LARGE SCALE GENOMIC DNA]</scope>
    <source>
        <strain evidence="2 3">R1</strain>
    </source>
</reference>
<evidence type="ECO:0000313" key="2">
    <source>
        <dbReference type="EMBL" id="ASV75353.1"/>
    </source>
</evidence>
<feature type="region of interest" description="Disordered" evidence="1">
    <location>
        <begin position="15"/>
        <end position="36"/>
    </location>
</feature>
<dbReference type="EMBL" id="CP018477">
    <property type="protein sequence ID" value="ASV75353.1"/>
    <property type="molecule type" value="Genomic_DNA"/>
</dbReference>
<evidence type="ECO:0000313" key="3">
    <source>
        <dbReference type="Proteomes" id="UP000215086"/>
    </source>
</evidence>
<feature type="compositionally biased region" description="Basic and acidic residues" evidence="1">
    <location>
        <begin position="59"/>
        <end position="69"/>
    </location>
</feature>
<accession>A0A286RHB8</accession>
<sequence>MARFWQNEERSACQTIMSMSDRRKVSQKAHGSSGVKRIQKAILCSSGNTSRCPIATRSDAPEGEQRAEEVICPAQPGWRPKPKTGSSTSRGRPATGPAEQWWESIPPVGRDDSSQSSKN</sequence>
<protein>
    <submittedName>
        <fullName evidence="2">Uncharacterized protein</fullName>
    </submittedName>
</protein>
<organism evidence="2 3">
    <name type="scientific">Thermogutta terrifontis</name>
    <dbReference type="NCBI Taxonomy" id="1331910"/>
    <lineage>
        <taxon>Bacteria</taxon>
        <taxon>Pseudomonadati</taxon>
        <taxon>Planctomycetota</taxon>
        <taxon>Planctomycetia</taxon>
        <taxon>Pirellulales</taxon>
        <taxon>Thermoguttaceae</taxon>
        <taxon>Thermogutta</taxon>
    </lineage>
</organism>
<dbReference type="AlphaFoldDB" id="A0A286RHB8"/>
<feature type="region of interest" description="Disordered" evidence="1">
    <location>
        <begin position="48"/>
        <end position="119"/>
    </location>
</feature>
<gene>
    <name evidence="2" type="ORF">THTE_2751</name>
</gene>
<evidence type="ECO:0000256" key="1">
    <source>
        <dbReference type="SAM" id="MobiDB-lite"/>
    </source>
</evidence>
<name>A0A286RHB8_9BACT</name>
<dbReference type="Proteomes" id="UP000215086">
    <property type="component" value="Chromosome"/>
</dbReference>
<proteinExistence type="predicted"/>
<dbReference type="KEGG" id="ttf:THTE_2751"/>